<keyword evidence="1" id="KW-0472">Membrane</keyword>
<gene>
    <name evidence="3" type="ORF">SAMN05444167_3385</name>
</gene>
<proteinExistence type="predicted"/>
<organism evidence="3 4">
    <name type="scientific">Terriglobus roseus</name>
    <dbReference type="NCBI Taxonomy" id="392734"/>
    <lineage>
        <taxon>Bacteria</taxon>
        <taxon>Pseudomonadati</taxon>
        <taxon>Acidobacteriota</taxon>
        <taxon>Terriglobia</taxon>
        <taxon>Terriglobales</taxon>
        <taxon>Acidobacteriaceae</taxon>
        <taxon>Terriglobus</taxon>
    </lineage>
</organism>
<feature type="transmembrane region" description="Helical" evidence="1">
    <location>
        <begin position="43"/>
        <end position="66"/>
    </location>
</feature>
<protein>
    <submittedName>
        <fullName evidence="3">Membrane protein YqaA, SNARE-associated domain</fullName>
    </submittedName>
</protein>
<dbReference type="Pfam" id="PF09335">
    <property type="entry name" value="VTT_dom"/>
    <property type="match status" value="1"/>
</dbReference>
<dbReference type="EMBL" id="LT629690">
    <property type="protein sequence ID" value="SDF81306.1"/>
    <property type="molecule type" value="Genomic_DNA"/>
</dbReference>
<dbReference type="PANTHER" id="PTHR42709:SF11">
    <property type="entry name" value="DEDA FAMILY PROTEIN"/>
    <property type="match status" value="1"/>
</dbReference>
<feature type="transmembrane region" description="Helical" evidence="1">
    <location>
        <begin position="199"/>
        <end position="218"/>
    </location>
</feature>
<evidence type="ECO:0000259" key="2">
    <source>
        <dbReference type="Pfam" id="PF09335"/>
    </source>
</evidence>
<evidence type="ECO:0000256" key="1">
    <source>
        <dbReference type="SAM" id="Phobius"/>
    </source>
</evidence>
<dbReference type="Proteomes" id="UP000182427">
    <property type="component" value="Chromosome I"/>
</dbReference>
<dbReference type="InterPro" id="IPR032816">
    <property type="entry name" value="VTT_dom"/>
</dbReference>
<dbReference type="PANTHER" id="PTHR42709">
    <property type="entry name" value="ALKALINE PHOSPHATASE LIKE PROTEIN"/>
    <property type="match status" value="1"/>
</dbReference>
<feature type="transmembrane region" description="Helical" evidence="1">
    <location>
        <begin position="78"/>
        <end position="99"/>
    </location>
</feature>
<keyword evidence="1" id="KW-0812">Transmembrane</keyword>
<dbReference type="InterPro" id="IPR051311">
    <property type="entry name" value="DedA_domain"/>
</dbReference>
<evidence type="ECO:0000313" key="4">
    <source>
        <dbReference type="Proteomes" id="UP000182427"/>
    </source>
</evidence>
<dbReference type="GO" id="GO:0005886">
    <property type="term" value="C:plasma membrane"/>
    <property type="evidence" value="ECO:0007669"/>
    <property type="project" value="TreeGrafter"/>
</dbReference>
<feature type="domain" description="VTT" evidence="2">
    <location>
        <begin position="83"/>
        <end position="181"/>
    </location>
</feature>
<dbReference type="AlphaFoldDB" id="A0A1G7P4Q8"/>
<keyword evidence="4" id="KW-1185">Reference proteome</keyword>
<sequence length="246" mass="27596">MFHLHALATLLQTAQTAVPPAAPHHVGWLKHFTQTTQAFFERFGLWGLAAIALLDSAMLPMPWQYLLISDVNNHASTWLVYPLVAALASSVGSLVPFYVGRVGGEIFLLGKINRERYERLRDRFERQEFLAIFIPAIGPPPTPFKLFEFCAGVFEMKPAVFLLAAFLGKLIQYGAYAFLTHKYGPQVMDVVMHGVHTHAQLTRMVVGVLLVLVVVWVLRKVFDRRKGTQLPIEDGVEDGKTVIVEE</sequence>
<dbReference type="RefSeq" id="WP_231966572.1">
    <property type="nucleotide sequence ID" value="NZ_LT629690.1"/>
</dbReference>
<feature type="transmembrane region" description="Helical" evidence="1">
    <location>
        <begin position="159"/>
        <end position="179"/>
    </location>
</feature>
<name>A0A1G7P4Q8_9BACT</name>
<reference evidence="3 4" key="1">
    <citation type="submission" date="2016-10" db="EMBL/GenBank/DDBJ databases">
        <authorList>
            <person name="de Groot N.N."/>
        </authorList>
    </citation>
    <scope>NUCLEOTIDE SEQUENCE [LARGE SCALE GENOMIC DNA]</scope>
    <source>
        <strain evidence="3 4">GAS232</strain>
    </source>
</reference>
<accession>A0A1G7P4Q8</accession>
<evidence type="ECO:0000313" key="3">
    <source>
        <dbReference type="EMBL" id="SDF81306.1"/>
    </source>
</evidence>
<keyword evidence="1" id="KW-1133">Transmembrane helix</keyword>